<keyword evidence="1" id="KW-0472">Membrane</keyword>
<evidence type="ECO:0000313" key="2">
    <source>
        <dbReference type="EMBL" id="NUB43850.1"/>
    </source>
</evidence>
<gene>
    <name evidence="2" type="ORF">GEU84_005605</name>
</gene>
<reference evidence="2" key="1">
    <citation type="submission" date="2020-05" db="EMBL/GenBank/DDBJ databases">
        <title>Fertoebacter nigrum gen. nov., sp. nov., a new member of the family Rhodobacteraceae.</title>
        <authorList>
            <person name="Szuroczki S."/>
            <person name="Abbaszade G."/>
            <person name="Buni D."/>
            <person name="Schumann P."/>
            <person name="Toth E."/>
        </authorList>
    </citation>
    <scope>NUCLEOTIDE SEQUENCE</scope>
    <source>
        <strain evidence="2">RG-N-1a</strain>
    </source>
</reference>
<accession>A0A8X8KME9</accession>
<feature type="transmembrane region" description="Helical" evidence="1">
    <location>
        <begin position="40"/>
        <end position="64"/>
    </location>
</feature>
<feature type="transmembrane region" description="Helical" evidence="1">
    <location>
        <begin position="12"/>
        <end position="34"/>
    </location>
</feature>
<dbReference type="RefSeq" id="WP_152825081.1">
    <property type="nucleotide sequence ID" value="NZ_WHUT02000003.1"/>
</dbReference>
<keyword evidence="1" id="KW-0812">Transmembrane</keyword>
<name>A0A8X8KME9_9RHOB</name>
<dbReference type="Proteomes" id="UP000484076">
    <property type="component" value="Unassembled WGS sequence"/>
</dbReference>
<evidence type="ECO:0000313" key="3">
    <source>
        <dbReference type="Proteomes" id="UP000484076"/>
    </source>
</evidence>
<evidence type="ECO:0000256" key="1">
    <source>
        <dbReference type="SAM" id="Phobius"/>
    </source>
</evidence>
<proteinExistence type="predicted"/>
<organism evidence="2 3">
    <name type="scientific">Fertoeibacter niger</name>
    <dbReference type="NCBI Taxonomy" id="2656921"/>
    <lineage>
        <taxon>Bacteria</taxon>
        <taxon>Pseudomonadati</taxon>
        <taxon>Pseudomonadota</taxon>
        <taxon>Alphaproteobacteria</taxon>
        <taxon>Rhodobacterales</taxon>
        <taxon>Paracoccaceae</taxon>
        <taxon>Fertoeibacter</taxon>
    </lineage>
</organism>
<keyword evidence="1" id="KW-1133">Transmembrane helix</keyword>
<dbReference type="AlphaFoldDB" id="A0A8X8KME9"/>
<sequence>MNDALVSMFKSIFAFVTWSAILSLFTIGAAMVWSGRVETWLAYAIVFGGPLISITLGGVVALMIQNNDLLRQIAQERSAGDVPSTFAAERREPTLRAMK</sequence>
<keyword evidence="3" id="KW-1185">Reference proteome</keyword>
<comment type="caution">
    <text evidence="2">The sequence shown here is derived from an EMBL/GenBank/DDBJ whole genome shotgun (WGS) entry which is preliminary data.</text>
</comment>
<dbReference type="EMBL" id="WHUT02000003">
    <property type="protein sequence ID" value="NUB43850.1"/>
    <property type="molecule type" value="Genomic_DNA"/>
</dbReference>
<protein>
    <submittedName>
        <fullName evidence="2">Uncharacterized protein</fullName>
    </submittedName>
</protein>